<evidence type="ECO:0000256" key="2">
    <source>
        <dbReference type="ARBA" id="ARBA00005038"/>
    </source>
</evidence>
<evidence type="ECO:0000256" key="1">
    <source>
        <dbReference type="ARBA" id="ARBA00001933"/>
    </source>
</evidence>
<feature type="non-terminal residue" evidence="9">
    <location>
        <position position="160"/>
    </location>
</feature>
<keyword evidence="6" id="KW-0198">Cysteine biosynthesis</keyword>
<name>A0A0T6B944_9SCAR</name>
<dbReference type="UniPathway" id="UPA00136">
    <property type="reaction ID" value="UER00202"/>
</dbReference>
<comment type="similarity">
    <text evidence="3 8">Belongs to the trans-sulfuration enzymes family.</text>
</comment>
<sequence>PGNPSRDVLETSLRSLEDAKYAVTFASGLGALTTLMSCYSTGDHIVMGDDMYGGNFRLLNKVGKNFGIEMTAVDASNVDNVKRAMNPNTKLIFIETPTNPLMKVFDIKAIAEVAKNNHALLAVDNTFLTPYFQRPLELGADLSSYSLTKYMNGHSDVIMG</sequence>
<evidence type="ECO:0000256" key="7">
    <source>
        <dbReference type="ARBA" id="ARBA00029853"/>
    </source>
</evidence>
<dbReference type="EC" id="4.4.1.1" evidence="4"/>
<dbReference type="AlphaFoldDB" id="A0A0T6B944"/>
<dbReference type="GO" id="GO:0030170">
    <property type="term" value="F:pyridoxal phosphate binding"/>
    <property type="evidence" value="ECO:0007669"/>
    <property type="project" value="InterPro"/>
</dbReference>
<evidence type="ECO:0000313" key="10">
    <source>
        <dbReference type="Proteomes" id="UP000051574"/>
    </source>
</evidence>
<evidence type="ECO:0000256" key="8">
    <source>
        <dbReference type="RuleBase" id="RU362118"/>
    </source>
</evidence>
<dbReference type="GO" id="GO:0005737">
    <property type="term" value="C:cytoplasm"/>
    <property type="evidence" value="ECO:0007669"/>
    <property type="project" value="TreeGrafter"/>
</dbReference>
<dbReference type="SUPFAM" id="SSF53383">
    <property type="entry name" value="PLP-dependent transferases"/>
    <property type="match status" value="1"/>
</dbReference>
<reference evidence="9 10" key="1">
    <citation type="submission" date="2015-09" db="EMBL/GenBank/DDBJ databases">
        <title>Draft genome of the scarab beetle Oryctes borbonicus.</title>
        <authorList>
            <person name="Meyer J.M."/>
            <person name="Markov G.V."/>
            <person name="Baskaran P."/>
            <person name="Herrmann M."/>
            <person name="Sommer R.J."/>
            <person name="Roedelsperger C."/>
        </authorList>
    </citation>
    <scope>NUCLEOTIDE SEQUENCE [LARGE SCALE GENOMIC DNA]</scope>
    <source>
        <strain evidence="9">OB123</strain>
        <tissue evidence="9">Whole animal</tissue>
    </source>
</reference>
<comment type="caution">
    <text evidence="9">The sequence shown here is derived from an EMBL/GenBank/DDBJ whole genome shotgun (WGS) entry which is preliminary data.</text>
</comment>
<comment type="pathway">
    <text evidence="2">Amino-acid biosynthesis; L-cysteine biosynthesis; L-cysteine from L-homocysteine and L-serine: step 2/2.</text>
</comment>
<dbReference type="InterPro" id="IPR015421">
    <property type="entry name" value="PyrdxlP-dep_Trfase_major"/>
</dbReference>
<proteinExistence type="inferred from homology"/>
<evidence type="ECO:0000256" key="5">
    <source>
        <dbReference type="ARBA" id="ARBA00022898"/>
    </source>
</evidence>
<evidence type="ECO:0000256" key="6">
    <source>
        <dbReference type="ARBA" id="ARBA00023192"/>
    </source>
</evidence>
<dbReference type="PANTHER" id="PTHR11808">
    <property type="entry name" value="TRANS-SULFURATION ENZYME FAMILY MEMBER"/>
    <property type="match status" value="1"/>
</dbReference>
<dbReference type="Gene3D" id="3.40.640.10">
    <property type="entry name" value="Type I PLP-dependent aspartate aminotransferase-like (Major domain)"/>
    <property type="match status" value="1"/>
</dbReference>
<gene>
    <name evidence="9" type="ORF">AMK59_3307</name>
</gene>
<dbReference type="InterPro" id="IPR054542">
    <property type="entry name" value="Cys_met_metab_PP"/>
</dbReference>
<dbReference type="PANTHER" id="PTHR11808:SF15">
    <property type="entry name" value="CYSTATHIONINE GAMMA-LYASE"/>
    <property type="match status" value="1"/>
</dbReference>
<dbReference type="Pfam" id="PF01053">
    <property type="entry name" value="Cys_Met_Meta_PP"/>
    <property type="match status" value="1"/>
</dbReference>
<dbReference type="GO" id="GO:0019346">
    <property type="term" value="P:transsulfuration"/>
    <property type="evidence" value="ECO:0007669"/>
    <property type="project" value="InterPro"/>
</dbReference>
<dbReference type="Proteomes" id="UP000051574">
    <property type="component" value="Unassembled WGS sequence"/>
</dbReference>
<evidence type="ECO:0000256" key="4">
    <source>
        <dbReference type="ARBA" id="ARBA00012085"/>
    </source>
</evidence>
<feature type="non-terminal residue" evidence="9">
    <location>
        <position position="1"/>
    </location>
</feature>
<dbReference type="InterPro" id="IPR000277">
    <property type="entry name" value="Cys/Met-Metab_PyrdxlP-dep_enz"/>
</dbReference>
<dbReference type="EMBL" id="LJIG01009038">
    <property type="protein sequence ID" value="KRT83880.1"/>
    <property type="molecule type" value="Genomic_DNA"/>
</dbReference>
<dbReference type="InterPro" id="IPR015424">
    <property type="entry name" value="PyrdxlP-dep_Trfase"/>
</dbReference>
<keyword evidence="6" id="KW-0028">Amino-acid biosynthesis</keyword>
<keyword evidence="10" id="KW-1185">Reference proteome</keyword>
<protein>
    <recommendedName>
        <fullName evidence="4">cystathionine gamma-lyase</fullName>
        <ecNumber evidence="4">4.4.1.1</ecNumber>
    </recommendedName>
    <alternativeName>
        <fullName evidence="7">Gamma-cystathionase</fullName>
    </alternativeName>
</protein>
<dbReference type="FunFam" id="3.40.640.10:FF:000046">
    <property type="entry name" value="Cystathionine gamma-lyase"/>
    <property type="match status" value="1"/>
</dbReference>
<organism evidence="9 10">
    <name type="scientific">Oryctes borbonicus</name>
    <dbReference type="NCBI Taxonomy" id="1629725"/>
    <lineage>
        <taxon>Eukaryota</taxon>
        <taxon>Metazoa</taxon>
        <taxon>Ecdysozoa</taxon>
        <taxon>Arthropoda</taxon>
        <taxon>Hexapoda</taxon>
        <taxon>Insecta</taxon>
        <taxon>Pterygota</taxon>
        <taxon>Neoptera</taxon>
        <taxon>Endopterygota</taxon>
        <taxon>Coleoptera</taxon>
        <taxon>Polyphaga</taxon>
        <taxon>Scarabaeiformia</taxon>
        <taxon>Scarabaeidae</taxon>
        <taxon>Dynastinae</taxon>
        <taxon>Oryctes</taxon>
    </lineage>
</organism>
<comment type="cofactor">
    <cofactor evidence="1 8">
        <name>pyridoxal 5'-phosphate</name>
        <dbReference type="ChEBI" id="CHEBI:597326"/>
    </cofactor>
</comment>
<evidence type="ECO:0000256" key="3">
    <source>
        <dbReference type="ARBA" id="ARBA00009077"/>
    </source>
</evidence>
<accession>A0A0T6B944</accession>
<dbReference type="GO" id="GO:0019343">
    <property type="term" value="P:cysteine biosynthetic process via cystathionine"/>
    <property type="evidence" value="ECO:0007669"/>
    <property type="project" value="TreeGrafter"/>
</dbReference>
<dbReference type="OrthoDB" id="3512640at2759"/>
<dbReference type="PROSITE" id="PS00868">
    <property type="entry name" value="CYS_MET_METAB_PP"/>
    <property type="match status" value="1"/>
</dbReference>
<keyword evidence="5 8" id="KW-0663">Pyridoxal phosphate</keyword>
<evidence type="ECO:0000313" key="9">
    <source>
        <dbReference type="EMBL" id="KRT83880.1"/>
    </source>
</evidence>
<dbReference type="GO" id="GO:0004123">
    <property type="term" value="F:cystathionine gamma-lyase activity"/>
    <property type="evidence" value="ECO:0007669"/>
    <property type="project" value="TreeGrafter"/>
</dbReference>